<gene>
    <name evidence="2" type="ORF">SAMN05421548_14420</name>
</gene>
<protein>
    <submittedName>
        <fullName evidence="2">Uncharacterized protein</fullName>
    </submittedName>
</protein>
<evidence type="ECO:0000313" key="3">
    <source>
        <dbReference type="Proteomes" id="UP000198908"/>
    </source>
</evidence>
<dbReference type="STRING" id="416944.SAMN05421548_14420"/>
<dbReference type="RefSeq" id="WP_092005866.1">
    <property type="nucleotide sequence ID" value="NZ_FMYQ01000044.1"/>
</dbReference>
<evidence type="ECO:0000256" key="1">
    <source>
        <dbReference type="SAM" id="MobiDB-lite"/>
    </source>
</evidence>
<organism evidence="2 3">
    <name type="scientific">Paraburkholderia lycopersici</name>
    <dbReference type="NCBI Taxonomy" id="416944"/>
    <lineage>
        <taxon>Bacteria</taxon>
        <taxon>Pseudomonadati</taxon>
        <taxon>Pseudomonadota</taxon>
        <taxon>Betaproteobacteria</taxon>
        <taxon>Burkholderiales</taxon>
        <taxon>Burkholderiaceae</taxon>
        <taxon>Paraburkholderia</taxon>
    </lineage>
</organism>
<dbReference type="Proteomes" id="UP000198908">
    <property type="component" value="Unassembled WGS sequence"/>
</dbReference>
<dbReference type="EMBL" id="FMYQ01000044">
    <property type="protein sequence ID" value="SDE36851.1"/>
    <property type="molecule type" value="Genomic_DNA"/>
</dbReference>
<name>A0A1G7CC33_9BURK</name>
<keyword evidence="3" id="KW-1185">Reference proteome</keyword>
<dbReference type="OrthoDB" id="9134850at2"/>
<evidence type="ECO:0000313" key="2">
    <source>
        <dbReference type="EMBL" id="SDE36851.1"/>
    </source>
</evidence>
<feature type="region of interest" description="Disordered" evidence="1">
    <location>
        <begin position="1"/>
        <end position="64"/>
    </location>
</feature>
<reference evidence="3" key="1">
    <citation type="submission" date="2016-09" db="EMBL/GenBank/DDBJ databases">
        <authorList>
            <person name="Varghese N."/>
            <person name="Submissions S."/>
        </authorList>
    </citation>
    <scope>NUCLEOTIDE SEQUENCE [LARGE SCALE GENOMIC DNA]</scope>
    <source>
        <strain evidence="3">TNe-862</strain>
    </source>
</reference>
<proteinExistence type="predicted"/>
<feature type="compositionally biased region" description="Basic and acidic residues" evidence="1">
    <location>
        <begin position="27"/>
        <end position="42"/>
    </location>
</feature>
<accession>A0A1G7CC33</accession>
<sequence length="64" mass="7074">MGDESTTRADQPPEGTRRNTATPAHTQQEKRDESEKSKHEASENDLPSTQEKNPIPPGTTRNTS</sequence>
<dbReference type="AlphaFoldDB" id="A0A1G7CC33"/>